<dbReference type="AlphaFoldDB" id="A0A6I2MTD4"/>
<evidence type="ECO:0000259" key="6">
    <source>
        <dbReference type="Pfam" id="PF07940"/>
    </source>
</evidence>
<evidence type="ECO:0000256" key="5">
    <source>
        <dbReference type="SAM" id="SignalP"/>
    </source>
</evidence>
<organism evidence="8 9">
    <name type="scientific">Maribacter luteus</name>
    <dbReference type="NCBI Taxonomy" id="2594478"/>
    <lineage>
        <taxon>Bacteria</taxon>
        <taxon>Pseudomonadati</taxon>
        <taxon>Bacteroidota</taxon>
        <taxon>Flavobacteriia</taxon>
        <taxon>Flavobacteriales</taxon>
        <taxon>Flavobacteriaceae</taxon>
        <taxon>Maribacter</taxon>
    </lineage>
</organism>
<feature type="domain" description="Heparinase II/III-like C-terminal" evidence="6">
    <location>
        <begin position="409"/>
        <end position="620"/>
    </location>
</feature>
<feature type="domain" description="Heparin-sulfate lyase N-terminal" evidence="7">
    <location>
        <begin position="55"/>
        <end position="348"/>
    </location>
</feature>
<keyword evidence="4" id="KW-0456">Lyase</keyword>
<dbReference type="SUPFAM" id="SSF48230">
    <property type="entry name" value="Chondroitin AC/alginate lyase"/>
    <property type="match status" value="1"/>
</dbReference>
<evidence type="ECO:0000256" key="4">
    <source>
        <dbReference type="ARBA" id="ARBA00023239"/>
    </source>
</evidence>
<dbReference type="InterPro" id="IPR012480">
    <property type="entry name" value="Hepar_II_III_C"/>
</dbReference>
<accession>A0A6I2MTD4</accession>
<proteinExistence type="predicted"/>
<evidence type="ECO:0000259" key="7">
    <source>
        <dbReference type="Pfam" id="PF16889"/>
    </source>
</evidence>
<dbReference type="InterPro" id="IPR031680">
    <property type="entry name" value="Hepar_II_III_N"/>
</dbReference>
<keyword evidence="3" id="KW-0574">Periplasm</keyword>
<comment type="subcellular location">
    <subcellularLocation>
        <location evidence="1">Periplasm</location>
    </subcellularLocation>
</comment>
<dbReference type="PANTHER" id="PTHR39210:SF1">
    <property type="entry name" value="HEPARIN-SULFATE LYASE"/>
    <property type="match status" value="1"/>
</dbReference>
<keyword evidence="9" id="KW-1185">Reference proteome</keyword>
<feature type="signal peptide" evidence="5">
    <location>
        <begin position="1"/>
        <end position="23"/>
    </location>
</feature>
<dbReference type="Gene3D" id="2.70.98.70">
    <property type="match status" value="1"/>
</dbReference>
<dbReference type="OrthoDB" id="7335480at2"/>
<evidence type="ECO:0000313" key="8">
    <source>
        <dbReference type="EMBL" id="MRX65504.1"/>
    </source>
</evidence>
<evidence type="ECO:0000256" key="1">
    <source>
        <dbReference type="ARBA" id="ARBA00004418"/>
    </source>
</evidence>
<dbReference type="Pfam" id="PF07940">
    <property type="entry name" value="Hepar_II_III_C"/>
    <property type="match status" value="1"/>
</dbReference>
<dbReference type="GO" id="GO:0016829">
    <property type="term" value="F:lyase activity"/>
    <property type="evidence" value="ECO:0007669"/>
    <property type="project" value="UniProtKB-KW"/>
</dbReference>
<dbReference type="PANTHER" id="PTHR39210">
    <property type="entry name" value="HEPARIN-SULFATE LYASE"/>
    <property type="match status" value="1"/>
</dbReference>
<reference evidence="8 9" key="1">
    <citation type="submission" date="2019-11" db="EMBL/GenBank/DDBJ databases">
        <title>Maribacter lutea sp. nov., a marine bacterium isolated from intertidal sand.</title>
        <authorList>
            <person name="Liu A."/>
        </authorList>
    </citation>
    <scope>NUCLEOTIDE SEQUENCE [LARGE SCALE GENOMIC DNA]</scope>
    <source>
        <strain evidence="8 9">RZ05</strain>
    </source>
</reference>
<dbReference type="GO" id="GO:0042597">
    <property type="term" value="C:periplasmic space"/>
    <property type="evidence" value="ECO:0007669"/>
    <property type="project" value="UniProtKB-SubCell"/>
</dbReference>
<dbReference type="Pfam" id="PF16889">
    <property type="entry name" value="Hepar_II_III_N"/>
    <property type="match status" value="1"/>
</dbReference>
<evidence type="ECO:0000313" key="9">
    <source>
        <dbReference type="Proteomes" id="UP000443153"/>
    </source>
</evidence>
<protein>
    <submittedName>
        <fullName evidence="8">Heparinase</fullName>
    </submittedName>
</protein>
<sequence>MKRYQQLGLFLLFLTLVHSKAKAQALPDQRVLAIDELADYLSPDIQELLQANGEITEKSLAAYFRERFSERFFYDYKGFDGRMETYNTLYGNKSAHKARAMDHFNKYPATTKWVLPFDYQNGGPVNAYALRHLARQHKMVDIALTYFNEGRDPKYIKYFVNQIKSMNKALGSGDYEKIEDGNGIYEAFRSGYRISNWLWIHNMFLSEPAYTDSDQLQTVATLLQHGQHLYERNEGFVPGNHQTKGMSGLAVLSILFRDFRGADKWYDRAMLRLSEHLDKEINPDGFQFERSVHYHMSDISNYFYVYQLAQINKITVAEAWKQKLKSLFSTLVKIAYPDKSAPVLQDDTEIPWAEKNDISGAMTLGYILFKDPEFGYFATDKVDKGMYWFLSNPQVEQLKDIRKKRPSYGSLALADTHYYIMRQGWEPNDKMMVVSAGLDADKPDHQHGDMLGIQAIAYGQAVLPNYQVRYSLEDFELFKNSMVKNVALVDDELQGKEWTSNKGGSGFGKFKELPHPKVIAWENNDKFDFFVGSHDGFEAEDVAYTRQVIYSKDGFWIVKDKFQSKDTHEYKQVWQGHYTTELAPKILRASFPDATGCDILQLNEVDTVMTSGARGKNWTVVSKVKDGDFNFLTIIFPYKGYSNRIDETKQQVLLNDWLVNEGKWQLEGSGSNVIHKGGEAFLFGIREVKSDQFALRATPETDLFVSLQGNKLEVRLLGDSKATLTFNKGKKNKKNETTVELVPGGQCFFDLD</sequence>
<feature type="chain" id="PRO_5026265481" evidence="5">
    <location>
        <begin position="24"/>
        <end position="752"/>
    </location>
</feature>
<gene>
    <name evidence="8" type="ORF">GJ691_15215</name>
</gene>
<evidence type="ECO:0000256" key="2">
    <source>
        <dbReference type="ARBA" id="ARBA00022729"/>
    </source>
</evidence>
<dbReference type="Proteomes" id="UP000443153">
    <property type="component" value="Unassembled WGS sequence"/>
</dbReference>
<dbReference type="EMBL" id="WKJH01000024">
    <property type="protein sequence ID" value="MRX65504.1"/>
    <property type="molecule type" value="Genomic_DNA"/>
</dbReference>
<dbReference type="RefSeq" id="WP_154368377.1">
    <property type="nucleotide sequence ID" value="NZ_WKJH01000024.1"/>
</dbReference>
<comment type="caution">
    <text evidence="8">The sequence shown here is derived from an EMBL/GenBank/DDBJ whole genome shotgun (WGS) entry which is preliminary data.</text>
</comment>
<name>A0A6I2MTD4_9FLAO</name>
<dbReference type="InterPro" id="IPR008929">
    <property type="entry name" value="Chondroitin_lyas"/>
</dbReference>
<keyword evidence="2 5" id="KW-0732">Signal</keyword>
<dbReference type="Gene3D" id="1.50.10.100">
    <property type="entry name" value="Chondroitin AC/alginate lyase"/>
    <property type="match status" value="1"/>
</dbReference>
<evidence type="ECO:0000256" key="3">
    <source>
        <dbReference type="ARBA" id="ARBA00022764"/>
    </source>
</evidence>